<gene>
    <name evidence="1" type="ORF">CRG98_023455</name>
</gene>
<name>A0A2I0JIR7_PUNGR</name>
<dbReference type="Proteomes" id="UP000233551">
    <property type="component" value="Unassembled WGS sequence"/>
</dbReference>
<dbReference type="AlphaFoldDB" id="A0A2I0JIR7"/>
<keyword evidence="2" id="KW-1185">Reference proteome</keyword>
<proteinExistence type="predicted"/>
<evidence type="ECO:0000313" key="2">
    <source>
        <dbReference type="Proteomes" id="UP000233551"/>
    </source>
</evidence>
<sequence>MMQIVARLQGIQFKFQLDRLREHEQRSLKMNSTAWFKRFGLKQIRGGLLDMNHVVSTPFWSTGFPHEDSRPKPETLFIARQSEANMRARGHE</sequence>
<evidence type="ECO:0000313" key="1">
    <source>
        <dbReference type="EMBL" id="PKI56158.1"/>
    </source>
</evidence>
<comment type="caution">
    <text evidence="1">The sequence shown here is derived from an EMBL/GenBank/DDBJ whole genome shotgun (WGS) entry which is preliminary data.</text>
</comment>
<accession>A0A2I0JIR7</accession>
<organism evidence="1 2">
    <name type="scientific">Punica granatum</name>
    <name type="common">Pomegranate</name>
    <dbReference type="NCBI Taxonomy" id="22663"/>
    <lineage>
        <taxon>Eukaryota</taxon>
        <taxon>Viridiplantae</taxon>
        <taxon>Streptophyta</taxon>
        <taxon>Embryophyta</taxon>
        <taxon>Tracheophyta</taxon>
        <taxon>Spermatophyta</taxon>
        <taxon>Magnoliopsida</taxon>
        <taxon>eudicotyledons</taxon>
        <taxon>Gunneridae</taxon>
        <taxon>Pentapetalae</taxon>
        <taxon>rosids</taxon>
        <taxon>malvids</taxon>
        <taxon>Myrtales</taxon>
        <taxon>Lythraceae</taxon>
        <taxon>Punica</taxon>
    </lineage>
</organism>
<dbReference type="EMBL" id="PGOL01001621">
    <property type="protein sequence ID" value="PKI56158.1"/>
    <property type="molecule type" value="Genomic_DNA"/>
</dbReference>
<protein>
    <submittedName>
        <fullName evidence="1">Uncharacterized protein</fullName>
    </submittedName>
</protein>
<reference evidence="1 2" key="1">
    <citation type="submission" date="2017-11" db="EMBL/GenBank/DDBJ databases">
        <title>De-novo sequencing of pomegranate (Punica granatum L.) genome.</title>
        <authorList>
            <person name="Akparov Z."/>
            <person name="Amiraslanov A."/>
            <person name="Hajiyeva S."/>
            <person name="Abbasov M."/>
            <person name="Kaur K."/>
            <person name="Hamwieh A."/>
            <person name="Solovyev V."/>
            <person name="Salamov A."/>
            <person name="Braich B."/>
            <person name="Kosarev P."/>
            <person name="Mahmoud A."/>
            <person name="Hajiyev E."/>
            <person name="Babayeva S."/>
            <person name="Izzatullayeva V."/>
            <person name="Mammadov A."/>
            <person name="Mammadov A."/>
            <person name="Sharifova S."/>
            <person name="Ojaghi J."/>
            <person name="Eynullazada K."/>
            <person name="Bayramov B."/>
            <person name="Abdulazimova A."/>
            <person name="Shahmuradov I."/>
        </authorList>
    </citation>
    <scope>NUCLEOTIDE SEQUENCE [LARGE SCALE GENOMIC DNA]</scope>
    <source>
        <strain evidence="2">cv. AG2017</strain>
        <tissue evidence="1">Leaf</tissue>
    </source>
</reference>